<evidence type="ECO:0000256" key="4">
    <source>
        <dbReference type="ARBA" id="ARBA00022846"/>
    </source>
</evidence>
<dbReference type="Proteomes" id="UP000192578">
    <property type="component" value="Unassembled WGS sequence"/>
</dbReference>
<keyword evidence="5" id="KW-0175">Coiled coil</keyword>
<comment type="similarity">
    <text evidence="2 10">Belongs to the tektin family.</text>
</comment>
<dbReference type="EMBL" id="MTYJ01000136">
    <property type="protein sequence ID" value="OQV12791.1"/>
    <property type="molecule type" value="Genomic_DNA"/>
</dbReference>
<evidence type="ECO:0000256" key="7">
    <source>
        <dbReference type="ARBA" id="ARBA00023212"/>
    </source>
</evidence>
<dbReference type="PANTHER" id="PTHR19960">
    <property type="entry name" value="TEKTIN"/>
    <property type="match status" value="1"/>
</dbReference>
<evidence type="ECO:0000256" key="9">
    <source>
        <dbReference type="ARBA" id="ARBA00045224"/>
    </source>
</evidence>
<dbReference type="GO" id="GO:0005634">
    <property type="term" value="C:nucleus"/>
    <property type="evidence" value="ECO:0007669"/>
    <property type="project" value="TreeGrafter"/>
</dbReference>
<keyword evidence="6 10" id="KW-0969">Cilium</keyword>
<evidence type="ECO:0000313" key="12">
    <source>
        <dbReference type="Proteomes" id="UP000192578"/>
    </source>
</evidence>
<accession>A0A1W0WC57</accession>
<comment type="subcellular location">
    <subcellularLocation>
        <location evidence="10">Cytoplasm</location>
        <location evidence="10">Cytoskeleton</location>
        <location evidence="10">Cilium axoneme</location>
    </subcellularLocation>
    <subcellularLocation>
        <location evidence="1">Cytoplasm</location>
        <location evidence="1">Cytoskeleton</location>
        <location evidence="1">Flagellum axoneme</location>
    </subcellularLocation>
</comment>
<dbReference type="GO" id="GO:0015630">
    <property type="term" value="C:microtubule cytoskeleton"/>
    <property type="evidence" value="ECO:0007669"/>
    <property type="project" value="UniProtKB-UniRule"/>
</dbReference>
<dbReference type="PANTHER" id="PTHR19960:SF25">
    <property type="entry name" value="TEKTIN-1"/>
    <property type="match status" value="1"/>
</dbReference>
<comment type="caution">
    <text evidence="11">The sequence shown here is derived from an EMBL/GenBank/DDBJ whole genome shotgun (WGS) entry which is preliminary data.</text>
</comment>
<dbReference type="OrthoDB" id="10054259at2759"/>
<dbReference type="Pfam" id="PF03148">
    <property type="entry name" value="Tektin"/>
    <property type="match status" value="1"/>
</dbReference>
<dbReference type="InterPro" id="IPR000435">
    <property type="entry name" value="Tektins"/>
</dbReference>
<keyword evidence="8 10" id="KW-0966">Cell projection</keyword>
<comment type="function">
    <text evidence="9">Microtubule inner protein (MIP) part of the dynein-decorated doublet microtubules (DMTs) in cilia and flagellar axoneme. Forms filamentous polymers in the walls of ciliary and flagellar microtubules.</text>
</comment>
<keyword evidence="4 10" id="KW-0282">Flagellum</keyword>
<dbReference type="GO" id="GO:0060294">
    <property type="term" value="P:cilium movement involved in cell motility"/>
    <property type="evidence" value="ECO:0007669"/>
    <property type="project" value="UniProtKB-UniRule"/>
</dbReference>
<evidence type="ECO:0000256" key="8">
    <source>
        <dbReference type="ARBA" id="ARBA00023273"/>
    </source>
</evidence>
<evidence type="ECO:0000256" key="6">
    <source>
        <dbReference type="ARBA" id="ARBA00023069"/>
    </source>
</evidence>
<keyword evidence="12" id="KW-1185">Reference proteome</keyword>
<evidence type="ECO:0000256" key="5">
    <source>
        <dbReference type="ARBA" id="ARBA00023054"/>
    </source>
</evidence>
<evidence type="ECO:0000256" key="1">
    <source>
        <dbReference type="ARBA" id="ARBA00004611"/>
    </source>
</evidence>
<proteinExistence type="inferred from homology"/>
<protein>
    <recommendedName>
        <fullName evidence="10">Tektin</fullName>
    </recommendedName>
</protein>
<evidence type="ECO:0000256" key="10">
    <source>
        <dbReference type="RuleBase" id="RU367040"/>
    </source>
</evidence>
<evidence type="ECO:0000256" key="3">
    <source>
        <dbReference type="ARBA" id="ARBA00022490"/>
    </source>
</evidence>
<sequence length="413" mass="48469">MAFIDFDPHCVKWSPLKKFHADTAGSSTLDKWRHNNASLLQNGTEQCQNTDRLVNDGYRLVKDRTEANNLSERDVRQNLEHRVDAIGYCEDELEGALYDVRMEDDRMQYCYDRLRDCIKTNVNPIWELAKRCLDLRTKKPPTEAVEDDVNYLLREEMKQSERTAKILDDVISRVEEQHRRNNAITYRCKHLKNLDYETREAVKFCHDFAKQDGEHQKEDLLVQLNPVKMNFAEWSALVQNATRTGMREISASHKLRLEGDDHIKKSDEAIERLYRETDEALKRRIIAQKLAKEKLVDEHNKQVNEVIDHLTNLYKIAIKPERTAQHELAKKVLKTYAKKSNDPVENALYAEVYEFKDTHCQLDAELDKCAKQMVTLRSVDIQLMDDVHRKEEALHVDEVQVLELRNLAKLRQV</sequence>
<keyword evidence="7" id="KW-0206">Cytoskeleton</keyword>
<dbReference type="GO" id="GO:0060271">
    <property type="term" value="P:cilium assembly"/>
    <property type="evidence" value="ECO:0007669"/>
    <property type="project" value="UniProtKB-UniRule"/>
</dbReference>
<dbReference type="GO" id="GO:0005930">
    <property type="term" value="C:axoneme"/>
    <property type="evidence" value="ECO:0007669"/>
    <property type="project" value="UniProtKB-SubCell"/>
</dbReference>
<evidence type="ECO:0000256" key="2">
    <source>
        <dbReference type="ARBA" id="ARBA00007209"/>
    </source>
</evidence>
<keyword evidence="3" id="KW-0963">Cytoplasm</keyword>
<organism evidence="11 12">
    <name type="scientific">Hypsibius exemplaris</name>
    <name type="common">Freshwater tardigrade</name>
    <dbReference type="NCBI Taxonomy" id="2072580"/>
    <lineage>
        <taxon>Eukaryota</taxon>
        <taxon>Metazoa</taxon>
        <taxon>Ecdysozoa</taxon>
        <taxon>Tardigrada</taxon>
        <taxon>Eutardigrada</taxon>
        <taxon>Parachela</taxon>
        <taxon>Hypsibioidea</taxon>
        <taxon>Hypsibiidae</taxon>
        <taxon>Hypsibius</taxon>
    </lineage>
</organism>
<dbReference type="InterPro" id="IPR048256">
    <property type="entry name" value="Tektin-like"/>
</dbReference>
<evidence type="ECO:0000313" key="11">
    <source>
        <dbReference type="EMBL" id="OQV12791.1"/>
    </source>
</evidence>
<reference evidence="12" key="1">
    <citation type="submission" date="2017-01" db="EMBL/GenBank/DDBJ databases">
        <title>Comparative genomics of anhydrobiosis in the tardigrade Hypsibius dujardini.</title>
        <authorList>
            <person name="Yoshida Y."/>
            <person name="Koutsovoulos G."/>
            <person name="Laetsch D."/>
            <person name="Stevens L."/>
            <person name="Kumar S."/>
            <person name="Horikawa D."/>
            <person name="Ishino K."/>
            <person name="Komine S."/>
            <person name="Tomita M."/>
            <person name="Blaxter M."/>
            <person name="Arakawa K."/>
        </authorList>
    </citation>
    <scope>NUCLEOTIDE SEQUENCE [LARGE SCALE GENOMIC DNA]</scope>
    <source>
        <strain evidence="12">Z151</strain>
    </source>
</reference>
<name>A0A1W0WC57_HYPEX</name>
<gene>
    <name evidence="11" type="ORF">BV898_12920</name>
</gene>
<dbReference type="AlphaFoldDB" id="A0A1W0WC57"/>